<dbReference type="InterPro" id="IPR042263">
    <property type="entry name" value="DPH1/DPH2_1"/>
</dbReference>
<proteinExistence type="inferred from homology"/>
<protein>
    <recommendedName>
        <fullName evidence="10">2-(3-amino-3-carboxypropyl)histidine synthase</fullName>
    </recommendedName>
</protein>
<evidence type="ECO:0000256" key="7">
    <source>
        <dbReference type="SAM" id="MobiDB-lite"/>
    </source>
</evidence>
<dbReference type="InterPro" id="IPR016435">
    <property type="entry name" value="DPH1/DPH2"/>
</dbReference>
<feature type="region of interest" description="Disordered" evidence="7">
    <location>
        <begin position="439"/>
        <end position="471"/>
    </location>
</feature>
<evidence type="ECO:0000256" key="6">
    <source>
        <dbReference type="ARBA" id="ARBA00023014"/>
    </source>
</evidence>
<dbReference type="Gene3D" id="3.40.50.11860">
    <property type="entry name" value="Diphthamide synthesis DPH1/DPH2 domain 3"/>
    <property type="match status" value="1"/>
</dbReference>
<evidence type="ECO:0000313" key="8">
    <source>
        <dbReference type="EMBL" id="CAJ1398838.1"/>
    </source>
</evidence>
<dbReference type="SFLD" id="SFLDS00032">
    <property type="entry name" value="Radical_SAM_3-amino-3-carboxyp"/>
    <property type="match status" value="1"/>
</dbReference>
<keyword evidence="9" id="KW-1185">Reference proteome</keyword>
<dbReference type="GO" id="GO:0051536">
    <property type="term" value="F:iron-sulfur cluster binding"/>
    <property type="evidence" value="ECO:0007669"/>
    <property type="project" value="UniProtKB-KW"/>
</dbReference>
<feature type="compositionally biased region" description="Low complexity" evidence="7">
    <location>
        <begin position="439"/>
        <end position="464"/>
    </location>
</feature>
<keyword evidence="6" id="KW-0411">Iron-sulfur</keyword>
<evidence type="ECO:0000256" key="4">
    <source>
        <dbReference type="ARBA" id="ARBA00022723"/>
    </source>
</evidence>
<name>A0AA36J3D0_9DINO</name>
<evidence type="ECO:0000256" key="1">
    <source>
        <dbReference type="ARBA" id="ARBA00001966"/>
    </source>
</evidence>
<dbReference type="Pfam" id="PF01866">
    <property type="entry name" value="Diphthamide_syn"/>
    <property type="match status" value="2"/>
</dbReference>
<keyword evidence="4" id="KW-0479">Metal-binding</keyword>
<dbReference type="InterPro" id="IPR042265">
    <property type="entry name" value="DPH1/DPH2_3"/>
</dbReference>
<dbReference type="GO" id="GO:0017183">
    <property type="term" value="P:protein histidyl modification to diphthamide"/>
    <property type="evidence" value="ECO:0007669"/>
    <property type="project" value="InterPro"/>
</dbReference>
<sequence length="485" mass="52794">MATQTQVAEVTDWVARHGFERVALQFPDAMLADAVGFVKAAREALPQVRFFILGDSSFGGGGVDEVGALHYGADCIVRFGHADQQRGGSLPVLFVLGSGEGSSCQQDAEKVARALDGLGNSEVARLVVISDLQCQHLAEPLAKVLARRFEGEHRAWQVLVARPRMEAFSGDVPAWHDWRWGCLDLTCSWWANLGTLTLAGAARPFPLRACGREVAALETANVETGCQRALLWGRELPPHSVVLYVGAQGTSLERCILLRYGADLPVWRLQPGTAPDAQLERIFSHGLLQRRYRFVELARAAGTVGLLLVAAGGPTALGRALAQRLEFLLAKAGRKSYRLVVGQPTQEKLGNFPEIECYVLLSGPEQFLWEVRDLMVPVCTPFELEVALGAREWTGQYITDLEELLLSAPVTQSLPDGASTETVVQTLGAARLRHFGAEAQAPQPAQITQTTAQLQAQAQRPAPAEITPGLHGVPWKYSQEESFEH</sequence>
<dbReference type="FunFam" id="3.40.50.11860:FF:000001">
    <property type="entry name" value="2-(3-amino-3-carboxypropyl)histidine synthase subunit 2"/>
    <property type="match status" value="1"/>
</dbReference>
<evidence type="ECO:0000256" key="5">
    <source>
        <dbReference type="ARBA" id="ARBA00023004"/>
    </source>
</evidence>
<dbReference type="PANTHER" id="PTHR10762:SF2">
    <property type="entry name" value="2-(3-AMINO-3-CARBOXYPROPYL)HISTIDINE SYNTHASE SUBUNIT 2"/>
    <property type="match status" value="1"/>
</dbReference>
<dbReference type="AlphaFoldDB" id="A0AA36J3D0"/>
<dbReference type="GO" id="GO:0090560">
    <property type="term" value="F:2-(3-amino-3-carboxypropyl)histidine synthase activity"/>
    <property type="evidence" value="ECO:0007669"/>
    <property type="project" value="InterPro"/>
</dbReference>
<comment type="cofactor">
    <cofactor evidence="1">
        <name>[4Fe-4S] cluster</name>
        <dbReference type="ChEBI" id="CHEBI:49883"/>
    </cofactor>
</comment>
<reference evidence="8" key="1">
    <citation type="submission" date="2023-08" db="EMBL/GenBank/DDBJ databases">
        <authorList>
            <person name="Chen Y."/>
            <person name="Shah S."/>
            <person name="Dougan E. K."/>
            <person name="Thang M."/>
            <person name="Chan C."/>
        </authorList>
    </citation>
    <scope>NUCLEOTIDE SEQUENCE</scope>
</reference>
<evidence type="ECO:0000256" key="3">
    <source>
        <dbReference type="ARBA" id="ARBA00006179"/>
    </source>
</evidence>
<evidence type="ECO:0000313" key="9">
    <source>
        <dbReference type="Proteomes" id="UP001178507"/>
    </source>
</evidence>
<dbReference type="NCBIfam" id="TIGR00322">
    <property type="entry name" value="diphth2_R"/>
    <property type="match status" value="2"/>
</dbReference>
<comment type="pathway">
    <text evidence="2">Protein modification; peptidyl-diphthamide biosynthesis.</text>
</comment>
<evidence type="ECO:0008006" key="10">
    <source>
        <dbReference type="Google" id="ProtNLM"/>
    </source>
</evidence>
<comment type="similarity">
    <text evidence="3">Belongs to the DPH1/DPH2 family. DPH2 subfamily.</text>
</comment>
<evidence type="ECO:0000256" key="2">
    <source>
        <dbReference type="ARBA" id="ARBA00005156"/>
    </source>
</evidence>
<dbReference type="Gene3D" id="3.40.50.11840">
    <property type="entry name" value="Diphthamide synthesis DPH1/DPH2 domain 1"/>
    <property type="match status" value="1"/>
</dbReference>
<dbReference type="Proteomes" id="UP001178507">
    <property type="component" value="Unassembled WGS sequence"/>
</dbReference>
<accession>A0AA36J3D0</accession>
<dbReference type="PANTHER" id="PTHR10762">
    <property type="entry name" value="DIPHTHAMIDE BIOSYNTHESIS PROTEIN"/>
    <property type="match status" value="1"/>
</dbReference>
<keyword evidence="5" id="KW-0408">Iron</keyword>
<gene>
    <name evidence="8" type="ORF">EVOR1521_LOCUS22501</name>
</gene>
<organism evidence="8 9">
    <name type="scientific">Effrenium voratum</name>
    <dbReference type="NCBI Taxonomy" id="2562239"/>
    <lineage>
        <taxon>Eukaryota</taxon>
        <taxon>Sar</taxon>
        <taxon>Alveolata</taxon>
        <taxon>Dinophyceae</taxon>
        <taxon>Suessiales</taxon>
        <taxon>Symbiodiniaceae</taxon>
        <taxon>Effrenium</taxon>
    </lineage>
</organism>
<dbReference type="GO" id="GO:0046872">
    <property type="term" value="F:metal ion binding"/>
    <property type="evidence" value="ECO:0007669"/>
    <property type="project" value="UniProtKB-KW"/>
</dbReference>
<comment type="caution">
    <text evidence="8">The sequence shown here is derived from an EMBL/GenBank/DDBJ whole genome shotgun (WGS) entry which is preliminary data.</text>
</comment>
<dbReference type="EMBL" id="CAUJNA010003312">
    <property type="protein sequence ID" value="CAJ1398838.1"/>
    <property type="molecule type" value="Genomic_DNA"/>
</dbReference>